<comment type="caution">
    <text evidence="1">The sequence shown here is derived from an EMBL/GenBank/DDBJ whole genome shotgun (WGS) entry which is preliminary data.</text>
</comment>
<evidence type="ECO:0000313" key="1">
    <source>
        <dbReference type="EMBL" id="PSB27235.1"/>
    </source>
</evidence>
<accession>A0A2T1E3C4</accession>
<dbReference type="EMBL" id="PVWK01000097">
    <property type="protein sequence ID" value="PSB27235.1"/>
    <property type="molecule type" value="Genomic_DNA"/>
</dbReference>
<keyword evidence="2" id="KW-1185">Reference proteome</keyword>
<dbReference type="Proteomes" id="UP000239576">
    <property type="component" value="Unassembled WGS sequence"/>
</dbReference>
<organism evidence="1 2">
    <name type="scientific">Stenomitos frigidus ULC18</name>
    <dbReference type="NCBI Taxonomy" id="2107698"/>
    <lineage>
        <taxon>Bacteria</taxon>
        <taxon>Bacillati</taxon>
        <taxon>Cyanobacteriota</taxon>
        <taxon>Cyanophyceae</taxon>
        <taxon>Leptolyngbyales</taxon>
        <taxon>Leptolyngbyaceae</taxon>
        <taxon>Stenomitos</taxon>
    </lineage>
</organism>
<proteinExistence type="predicted"/>
<reference evidence="1 2" key="2">
    <citation type="submission" date="2018-03" db="EMBL/GenBank/DDBJ databases">
        <title>The ancient ancestry and fast evolution of plastids.</title>
        <authorList>
            <person name="Moore K.R."/>
            <person name="Magnabosco C."/>
            <person name="Momper L."/>
            <person name="Gold D.A."/>
            <person name="Bosak T."/>
            <person name="Fournier G.P."/>
        </authorList>
    </citation>
    <scope>NUCLEOTIDE SEQUENCE [LARGE SCALE GENOMIC DNA]</scope>
    <source>
        <strain evidence="1 2">ULC18</strain>
    </source>
</reference>
<protein>
    <submittedName>
        <fullName evidence="1">Uncharacterized protein</fullName>
    </submittedName>
</protein>
<reference evidence="2" key="1">
    <citation type="submission" date="2018-02" db="EMBL/GenBank/DDBJ databases">
        <authorList>
            <person name="Moore K."/>
            <person name="Momper L."/>
        </authorList>
    </citation>
    <scope>NUCLEOTIDE SEQUENCE [LARGE SCALE GENOMIC DNA]</scope>
    <source>
        <strain evidence="2">ULC18</strain>
    </source>
</reference>
<evidence type="ECO:0000313" key="2">
    <source>
        <dbReference type="Proteomes" id="UP000239576"/>
    </source>
</evidence>
<dbReference type="RefSeq" id="WP_106257536.1">
    <property type="nucleotide sequence ID" value="NZ_CAWNSW010000129.1"/>
</dbReference>
<sequence>MDVEFQEIKRLQPQRWQNLLSLKRQWNGVKKGLLKVGEHFAEETPWGKGVIGYLEGVTEKLDQVPRL</sequence>
<dbReference type="AlphaFoldDB" id="A0A2T1E3C4"/>
<gene>
    <name evidence="1" type="ORF">C7B82_17365</name>
</gene>
<name>A0A2T1E3C4_9CYAN</name>
<dbReference type="OrthoDB" id="572740at2"/>